<protein>
    <submittedName>
        <fullName evidence="2">DUF1772 domain-containing protein</fullName>
    </submittedName>
</protein>
<gene>
    <name evidence="2" type="ORF">AABB31_02125</name>
</gene>
<dbReference type="AlphaFoldDB" id="A0AAN0NLX2"/>
<reference evidence="2" key="1">
    <citation type="submission" date="2024-08" db="EMBL/GenBank/DDBJ databases">
        <title>Phylogenomic analyses of a clade within the roseobacter group suggest taxonomic reassignments of species of the genera Aestuariivita, Citreicella, Loktanella, Nautella, Pelagibaca, Ruegeria, Thalassobius, Thiobacimonas and Tropicibacter, and the proposal o.</title>
        <authorList>
            <person name="Jeon C.O."/>
        </authorList>
    </citation>
    <scope>NUCLEOTIDE SEQUENCE</scope>
    <source>
        <strain evidence="2">SS1-5</strain>
    </source>
</reference>
<accession>A0AAN0NLX2</accession>
<keyword evidence="3" id="KW-1185">Reference proteome</keyword>
<sequence length="163" mass="17748">MSVTFLVLIQIALISYATVGGVFLAFSDFIMRALGRTGQKGGIEAMQIINREVFRWVFMVLFLGLAPISLVLIVYSVTNLNGLAGNLVTGAGLIYLIGCFGVTIRFNVPMNETLGAMALDAAGTEAYWDQVYLPNWTYWNSIRTIACVAASVCLLLALPMLVR</sequence>
<dbReference type="KEGG" id="yrh:AABB31_02125"/>
<name>A0AAN0NLX2_9RHOB</name>
<dbReference type="Proteomes" id="UP001470809">
    <property type="component" value="Chromosome"/>
</dbReference>
<evidence type="ECO:0000313" key="3">
    <source>
        <dbReference type="Proteomes" id="UP001470809"/>
    </source>
</evidence>
<feature type="transmembrane region" description="Helical" evidence="1">
    <location>
        <begin position="142"/>
        <end position="162"/>
    </location>
</feature>
<dbReference type="Pfam" id="PF08592">
    <property type="entry name" value="Anthrone_oxy"/>
    <property type="match status" value="1"/>
</dbReference>
<keyword evidence="1" id="KW-0812">Transmembrane</keyword>
<dbReference type="EMBL" id="CP151767">
    <property type="protein sequence ID" value="WZU67784.1"/>
    <property type="molecule type" value="Genomic_DNA"/>
</dbReference>
<proteinExistence type="predicted"/>
<feature type="transmembrane region" description="Helical" evidence="1">
    <location>
        <begin position="6"/>
        <end position="26"/>
    </location>
</feature>
<organism evidence="2 3">
    <name type="scientific">Yoonia rhodophyticola</name>
    <dbReference type="NCBI Taxonomy" id="3137370"/>
    <lineage>
        <taxon>Bacteria</taxon>
        <taxon>Pseudomonadati</taxon>
        <taxon>Pseudomonadota</taxon>
        <taxon>Alphaproteobacteria</taxon>
        <taxon>Rhodobacterales</taxon>
        <taxon>Paracoccaceae</taxon>
        <taxon>Yoonia</taxon>
    </lineage>
</organism>
<feature type="transmembrane region" description="Helical" evidence="1">
    <location>
        <begin position="83"/>
        <end position="104"/>
    </location>
</feature>
<dbReference type="RefSeq" id="WP_342077084.1">
    <property type="nucleotide sequence ID" value="NZ_CP151767.2"/>
</dbReference>
<evidence type="ECO:0000256" key="1">
    <source>
        <dbReference type="SAM" id="Phobius"/>
    </source>
</evidence>
<evidence type="ECO:0000313" key="2">
    <source>
        <dbReference type="EMBL" id="WZU67784.1"/>
    </source>
</evidence>
<dbReference type="InterPro" id="IPR013901">
    <property type="entry name" value="Anthrone_oxy"/>
</dbReference>
<feature type="transmembrane region" description="Helical" evidence="1">
    <location>
        <begin position="56"/>
        <end position="77"/>
    </location>
</feature>
<keyword evidence="1" id="KW-0472">Membrane</keyword>
<keyword evidence="1" id="KW-1133">Transmembrane helix</keyword>